<keyword evidence="4" id="KW-1185">Reference proteome</keyword>
<dbReference type="Pfam" id="PF16747">
    <property type="entry name" value="Adhesin_E"/>
    <property type="match status" value="1"/>
</dbReference>
<proteinExistence type="predicted"/>
<keyword evidence="1" id="KW-0732">Signal</keyword>
<dbReference type="OrthoDB" id="8905510at2"/>
<protein>
    <recommendedName>
        <fullName evidence="2">Surface-adhesin protein E-like domain-containing protein</fullName>
    </recommendedName>
</protein>
<evidence type="ECO:0000259" key="2">
    <source>
        <dbReference type="Pfam" id="PF16747"/>
    </source>
</evidence>
<evidence type="ECO:0000313" key="3">
    <source>
        <dbReference type="EMBL" id="SDR29805.1"/>
    </source>
</evidence>
<evidence type="ECO:0000256" key="1">
    <source>
        <dbReference type="SAM" id="SignalP"/>
    </source>
</evidence>
<feature type="domain" description="Surface-adhesin protein E-like" evidence="2">
    <location>
        <begin position="24"/>
        <end position="129"/>
    </location>
</feature>
<dbReference type="Proteomes" id="UP000183487">
    <property type="component" value="Unassembled WGS sequence"/>
</dbReference>
<dbReference type="AlphaFoldDB" id="A0A1H1HWJ6"/>
<feature type="chain" id="PRO_5010357216" description="Surface-adhesin protein E-like domain-containing protein" evidence="1">
    <location>
        <begin position="21"/>
        <end position="129"/>
    </location>
</feature>
<reference evidence="4" key="1">
    <citation type="submission" date="2016-10" db="EMBL/GenBank/DDBJ databases">
        <authorList>
            <person name="Varghese N."/>
            <person name="Submissions S."/>
        </authorList>
    </citation>
    <scope>NUCLEOTIDE SEQUENCE [LARGE SCALE GENOMIC DNA]</scope>
    <source>
        <strain evidence="4">GAS106B</strain>
    </source>
</reference>
<feature type="signal peptide" evidence="1">
    <location>
        <begin position="1"/>
        <end position="20"/>
    </location>
</feature>
<organism evidence="3 4">
    <name type="scientific">Paraburkholderia fungorum</name>
    <dbReference type="NCBI Taxonomy" id="134537"/>
    <lineage>
        <taxon>Bacteria</taxon>
        <taxon>Pseudomonadati</taxon>
        <taxon>Pseudomonadota</taxon>
        <taxon>Betaproteobacteria</taxon>
        <taxon>Burkholderiales</taxon>
        <taxon>Burkholderiaceae</taxon>
        <taxon>Paraburkholderia</taxon>
    </lineage>
</organism>
<gene>
    <name evidence="3" type="ORF">SAMN05443245_4373</name>
</gene>
<name>A0A1H1HWJ6_9BURK</name>
<dbReference type="RefSeq" id="WP_074768510.1">
    <property type="nucleotide sequence ID" value="NZ_FNKP01000002.1"/>
</dbReference>
<dbReference type="InterPro" id="IPR031939">
    <property type="entry name" value="Adhesin_E-like"/>
</dbReference>
<accession>A0A1H1HWJ6</accession>
<sequence>MLKKWAICAALFATAAVAYADAKWEVVSQNPTATFYVDTESITRTGQTVNVWTKAVNSTPRIQSGDQIATAYGLDHFVFNCADKSGALVSFARFDQTGATIQSLARKKYEMEAVAPDTPMAILLHRVCQ</sequence>
<dbReference type="EMBL" id="FNKP01000002">
    <property type="protein sequence ID" value="SDR29805.1"/>
    <property type="molecule type" value="Genomic_DNA"/>
</dbReference>
<evidence type="ECO:0000313" key="4">
    <source>
        <dbReference type="Proteomes" id="UP000183487"/>
    </source>
</evidence>